<feature type="region of interest" description="Disordered" evidence="1">
    <location>
        <begin position="1"/>
        <end position="32"/>
    </location>
</feature>
<dbReference type="EMBL" id="KC977570">
    <property type="protein sequence ID" value="AGO82200.1"/>
    <property type="molecule type" value="Genomic_DNA"/>
</dbReference>
<sequence length="499" mass="52546">MGVHTPASPNQIAPEADGPFGGPPPIMEQGSPSWTDVRVWAARNGFATPQGLATFMSAWRRLQAEADNDPRAVALALALTRGPCPDPEMDYPDFRGMWATAMAMTSALSFLEALAASRLLAQARLPPPRQSADAPVPAGTLADPLFDPLYRYPDGTLTPYWPPTRPSFEAYIRQARLDFLDHAPEPDPHRAIVDECRLGSIFGRAELVTSGEIDAHITSLVDAHAQSGVYTGDLPRVPSHPVLAGPRTFGALSRREVMAPVVVMVSVNPRRPVAEALQGGQVFARYPNDGEGDATAALVIEGNAPAGESYSIPAWAVRGVLADLLAAAQSGQAERVGLHPMEPGALVSDARGARVLTRDQMPQRRAVLSAPASGLKSYAYAGAYDINDFLAAAKARAVDASARIMRRLAADNGNAGLMGLAARAYRGPVGTGSLPAEVDAFVAPYVAARGCAADAADTDRANTRSAARLLGIDPDSFLSHAALCAELAEILDPSARSSP</sequence>
<reference evidence="2 3" key="1">
    <citation type="journal article" date="2013" name="Science">
        <title>Pandoraviruses: amoeba viruses with genomes up to 2.5 Mb reaching that of parasitic eukaryotes.</title>
        <authorList>
            <person name="Philippe N."/>
            <person name="Legendre M."/>
            <person name="Doutre G."/>
            <person name="Coute Y."/>
            <person name="Poirot O."/>
            <person name="Lescot M."/>
            <person name="Arslan D."/>
            <person name="Seltzer V."/>
            <person name="Bertaux L."/>
            <person name="Bruley C."/>
            <person name="Garin J."/>
            <person name="Claverie J.M."/>
            <person name="Abergel C."/>
        </authorList>
    </citation>
    <scope>NUCLEOTIDE SEQUENCE [LARGE SCALE GENOMIC DNA]</scope>
    <source>
        <strain evidence="2">Melbourne</strain>
    </source>
</reference>
<evidence type="ECO:0000313" key="3">
    <source>
        <dbReference type="Proteomes" id="UP000201566"/>
    </source>
</evidence>
<name>S4VS17_9VIRU</name>
<proteinExistence type="predicted"/>
<accession>S4VS17</accession>
<gene>
    <name evidence="2" type="ORF">pdul_cds_243</name>
</gene>
<dbReference type="GeneID" id="16511993"/>
<dbReference type="RefSeq" id="YP_008318869.1">
    <property type="nucleotide sequence ID" value="NC_021858.1"/>
</dbReference>
<protein>
    <submittedName>
        <fullName evidence="2">Uncharacterized protein</fullName>
    </submittedName>
</protein>
<dbReference type="Proteomes" id="UP000201566">
    <property type="component" value="Segment"/>
</dbReference>
<dbReference type="KEGG" id="vg:16511993"/>
<evidence type="ECO:0000256" key="1">
    <source>
        <dbReference type="SAM" id="MobiDB-lite"/>
    </source>
</evidence>
<evidence type="ECO:0000313" key="2">
    <source>
        <dbReference type="EMBL" id="AGO82200.1"/>
    </source>
</evidence>
<organism evidence="2 3">
    <name type="scientific">Pandoravirus dulcis</name>
    <dbReference type="NCBI Taxonomy" id="1349409"/>
    <lineage>
        <taxon>Viruses</taxon>
        <taxon>Pandoravirus</taxon>
    </lineage>
</organism>